<dbReference type="OrthoDB" id="481964at2759"/>
<accession>A0A1Q9EAZ0</accession>
<keyword evidence="1" id="KW-0175">Coiled coil</keyword>
<feature type="coiled-coil region" evidence="1">
    <location>
        <begin position="203"/>
        <end position="230"/>
    </location>
</feature>
<sequence length="395" mass="43192">MSQNTASATAVADAQMPTQDAMMAAGNQGQDDGVAVRTMAVAVATGQSGGTPNWQAVEASPPERMVASHERIMGAAEHSFGQMNAAQASWSVMATRRTTPAWIQRLGAFFHEMRSQQSVWPPSPMGSPPTRPVQSQRGSPEMEQRGWGSPVLLSPEQQEQFRRMEQRAPLLYGPPRGERQPEGNGSSGGSTYEAVQEEVKRQLRGVVSQLEASRREAQDLRQEVELLRTARGQVESSRQLEDMVMPEGPPVTLGGYLTGQQAEVEIGATAGSSTFVYQRGIGPTSNYAYHRGVGLMCRFVYQRGIGPTSNYAYNRGVGLMCRFVYQRGIGHASSSAYHRGIGLMCRFFYRNGVGHAGRLSYYWGVGITCKDCYKYGAWWANGTGYTFVYGLGRGN</sequence>
<organism evidence="3 4">
    <name type="scientific">Symbiodinium microadriaticum</name>
    <name type="common">Dinoflagellate</name>
    <name type="synonym">Zooxanthella microadriatica</name>
    <dbReference type="NCBI Taxonomy" id="2951"/>
    <lineage>
        <taxon>Eukaryota</taxon>
        <taxon>Sar</taxon>
        <taxon>Alveolata</taxon>
        <taxon>Dinophyceae</taxon>
        <taxon>Suessiales</taxon>
        <taxon>Symbiodiniaceae</taxon>
        <taxon>Symbiodinium</taxon>
    </lineage>
</organism>
<dbReference type="Proteomes" id="UP000186817">
    <property type="component" value="Unassembled WGS sequence"/>
</dbReference>
<reference evidence="3 4" key="1">
    <citation type="submission" date="2016-02" db="EMBL/GenBank/DDBJ databases">
        <title>Genome analysis of coral dinoflagellate symbionts highlights evolutionary adaptations to a symbiotic lifestyle.</title>
        <authorList>
            <person name="Aranda M."/>
            <person name="Li Y."/>
            <person name="Liew Y.J."/>
            <person name="Baumgarten S."/>
            <person name="Simakov O."/>
            <person name="Wilson M."/>
            <person name="Piel J."/>
            <person name="Ashoor H."/>
            <person name="Bougouffa S."/>
            <person name="Bajic V.B."/>
            <person name="Ryu T."/>
            <person name="Ravasi T."/>
            <person name="Bayer T."/>
            <person name="Micklem G."/>
            <person name="Kim H."/>
            <person name="Bhak J."/>
            <person name="Lajeunesse T.C."/>
            <person name="Voolstra C.R."/>
        </authorList>
    </citation>
    <scope>NUCLEOTIDE SEQUENCE [LARGE SCALE GENOMIC DNA]</scope>
    <source>
        <strain evidence="3 4">CCMP2467</strain>
    </source>
</reference>
<protein>
    <submittedName>
        <fullName evidence="3">Uncharacterized protein</fullName>
    </submittedName>
</protein>
<feature type="compositionally biased region" description="Pro residues" evidence="2">
    <location>
        <begin position="121"/>
        <end position="131"/>
    </location>
</feature>
<proteinExistence type="predicted"/>
<keyword evidence="4" id="KW-1185">Reference proteome</keyword>
<evidence type="ECO:0000313" key="3">
    <source>
        <dbReference type="EMBL" id="OLQ04596.1"/>
    </source>
</evidence>
<name>A0A1Q9EAZ0_SYMMI</name>
<dbReference type="AlphaFoldDB" id="A0A1Q9EAZ0"/>
<gene>
    <name evidence="3" type="ORF">AK812_SmicGene12311</name>
</gene>
<comment type="caution">
    <text evidence="3">The sequence shown here is derived from an EMBL/GenBank/DDBJ whole genome shotgun (WGS) entry which is preliminary data.</text>
</comment>
<feature type="region of interest" description="Disordered" evidence="2">
    <location>
        <begin position="117"/>
        <end position="148"/>
    </location>
</feature>
<feature type="region of interest" description="Disordered" evidence="2">
    <location>
        <begin position="171"/>
        <end position="193"/>
    </location>
</feature>
<evidence type="ECO:0000313" key="4">
    <source>
        <dbReference type="Proteomes" id="UP000186817"/>
    </source>
</evidence>
<evidence type="ECO:0000256" key="1">
    <source>
        <dbReference type="SAM" id="Coils"/>
    </source>
</evidence>
<dbReference type="EMBL" id="LSRX01000206">
    <property type="protein sequence ID" value="OLQ04596.1"/>
    <property type="molecule type" value="Genomic_DNA"/>
</dbReference>
<evidence type="ECO:0000256" key="2">
    <source>
        <dbReference type="SAM" id="MobiDB-lite"/>
    </source>
</evidence>